<dbReference type="AlphaFoldDB" id="A0AAN7SKB8"/>
<comment type="caution">
    <text evidence="2">The sequence shown here is derived from an EMBL/GenBank/DDBJ whole genome shotgun (WGS) entry which is preliminary data.</text>
</comment>
<evidence type="ECO:0000256" key="1">
    <source>
        <dbReference type="SAM" id="MobiDB-lite"/>
    </source>
</evidence>
<dbReference type="Proteomes" id="UP001353858">
    <property type="component" value="Unassembled WGS sequence"/>
</dbReference>
<name>A0AAN7SKB8_9COLE</name>
<feature type="compositionally biased region" description="Acidic residues" evidence="1">
    <location>
        <begin position="1"/>
        <end position="40"/>
    </location>
</feature>
<proteinExistence type="predicted"/>
<accession>A0AAN7SKB8</accession>
<feature type="region of interest" description="Disordered" evidence="1">
    <location>
        <begin position="1"/>
        <end position="76"/>
    </location>
</feature>
<evidence type="ECO:0000313" key="3">
    <source>
        <dbReference type="Proteomes" id="UP001353858"/>
    </source>
</evidence>
<protein>
    <submittedName>
        <fullName evidence="2">Uncharacterized protein</fullName>
    </submittedName>
</protein>
<keyword evidence="3" id="KW-1185">Reference proteome</keyword>
<sequence length="302" mass="34108">MSNEDSDASDVDPFEDSGSDWAEDNLEVESNIDSESEAVIDDIPLKLPNKTNQSYILENKKNIPSNDEEESFELEDNPEGLNKMAEQEHGPPSSKKTKYFTSFQDSWLKNPSYKNWLIKENSMTAKCALCSIKFTVKHDGEKALKTHASSKKHVQNLKMRAENQLLTAFILKKDTAEENLFTEIEVSVVFACSDSSTSNAMSKTVVVTKVRVLNSSYQDQKLVCIEQQLNNQNSKIEPEHITTHYADASDIVTSDSELQTEQDNNSVPSFNCSVQSKKDIGTMNRLGRFYTQKKAPDKQFQH</sequence>
<feature type="compositionally biased region" description="Acidic residues" evidence="1">
    <location>
        <begin position="66"/>
        <end position="76"/>
    </location>
</feature>
<organism evidence="2 3">
    <name type="scientific">Aquatica leii</name>
    <dbReference type="NCBI Taxonomy" id="1421715"/>
    <lineage>
        <taxon>Eukaryota</taxon>
        <taxon>Metazoa</taxon>
        <taxon>Ecdysozoa</taxon>
        <taxon>Arthropoda</taxon>
        <taxon>Hexapoda</taxon>
        <taxon>Insecta</taxon>
        <taxon>Pterygota</taxon>
        <taxon>Neoptera</taxon>
        <taxon>Endopterygota</taxon>
        <taxon>Coleoptera</taxon>
        <taxon>Polyphaga</taxon>
        <taxon>Elateriformia</taxon>
        <taxon>Elateroidea</taxon>
        <taxon>Lampyridae</taxon>
        <taxon>Luciolinae</taxon>
        <taxon>Aquatica</taxon>
    </lineage>
</organism>
<gene>
    <name evidence="2" type="ORF">RN001_016207</name>
</gene>
<reference evidence="3" key="1">
    <citation type="submission" date="2023-01" db="EMBL/GenBank/DDBJ databases">
        <title>Key to firefly adult light organ development and bioluminescence: homeobox transcription factors regulate luciferase expression and transportation to peroxisome.</title>
        <authorList>
            <person name="Fu X."/>
        </authorList>
    </citation>
    <scope>NUCLEOTIDE SEQUENCE [LARGE SCALE GENOMIC DNA]</scope>
</reference>
<evidence type="ECO:0000313" key="2">
    <source>
        <dbReference type="EMBL" id="KAK4872083.1"/>
    </source>
</evidence>
<dbReference type="EMBL" id="JARPUR010000008">
    <property type="protein sequence ID" value="KAK4872083.1"/>
    <property type="molecule type" value="Genomic_DNA"/>
</dbReference>